<accession>A0A4S2KEP6</accession>
<gene>
    <name evidence="2" type="ORF">DBV15_11183</name>
</gene>
<name>A0A4S2KEP6_9HYME</name>
<organism evidence="2 3">
    <name type="scientific">Temnothorax longispinosus</name>
    <dbReference type="NCBI Taxonomy" id="300112"/>
    <lineage>
        <taxon>Eukaryota</taxon>
        <taxon>Metazoa</taxon>
        <taxon>Ecdysozoa</taxon>
        <taxon>Arthropoda</taxon>
        <taxon>Hexapoda</taxon>
        <taxon>Insecta</taxon>
        <taxon>Pterygota</taxon>
        <taxon>Neoptera</taxon>
        <taxon>Endopterygota</taxon>
        <taxon>Hymenoptera</taxon>
        <taxon>Apocrita</taxon>
        <taxon>Aculeata</taxon>
        <taxon>Formicoidea</taxon>
        <taxon>Formicidae</taxon>
        <taxon>Myrmicinae</taxon>
        <taxon>Temnothorax</taxon>
    </lineage>
</organism>
<evidence type="ECO:0000256" key="1">
    <source>
        <dbReference type="SAM" id="MobiDB-lite"/>
    </source>
</evidence>
<evidence type="ECO:0000313" key="3">
    <source>
        <dbReference type="Proteomes" id="UP000310200"/>
    </source>
</evidence>
<dbReference type="EMBL" id="QBLH01002645">
    <property type="protein sequence ID" value="TGZ47845.1"/>
    <property type="molecule type" value="Genomic_DNA"/>
</dbReference>
<sequence>MTIFMRGRGCYQKRETIIIDGGLSRDRWRFIGLKRSTVAAAHGAFPADVFVVLLKLRVNYARGINERLEQRDRIEIQPARCRTIGMIEYSSRFDPKNPFPSHCRSRSFSSNELSWERNLRSRIAGQIESNSRHWRGDGGAASLSERRSTPHGHGSLFIQEFLLRLHVQLQGSSFSRKGGALSIYLGCDRGHKRRAKETPVPVEAGDCGKRRMGEELKGLSPAKPIMSAAGVGGHTDCSAGESSEQPRG</sequence>
<feature type="region of interest" description="Disordered" evidence="1">
    <location>
        <begin position="215"/>
        <end position="248"/>
    </location>
</feature>
<protein>
    <submittedName>
        <fullName evidence="2">Uncharacterized protein</fullName>
    </submittedName>
</protein>
<feature type="region of interest" description="Disordered" evidence="1">
    <location>
        <begin position="130"/>
        <end position="150"/>
    </location>
</feature>
<evidence type="ECO:0000313" key="2">
    <source>
        <dbReference type="EMBL" id="TGZ47845.1"/>
    </source>
</evidence>
<reference evidence="2 3" key="1">
    <citation type="journal article" date="2019" name="Philos. Trans. R. Soc. Lond., B, Biol. Sci.">
        <title>Ant behaviour and brain gene expression of defending hosts depend on the ecological success of the intruding social parasite.</title>
        <authorList>
            <person name="Kaur R."/>
            <person name="Stoldt M."/>
            <person name="Jongepier E."/>
            <person name="Feldmeyer B."/>
            <person name="Menzel F."/>
            <person name="Bornberg-Bauer E."/>
            <person name="Foitzik S."/>
        </authorList>
    </citation>
    <scope>NUCLEOTIDE SEQUENCE [LARGE SCALE GENOMIC DNA]</scope>
    <source>
        <tissue evidence="2">Whole body</tissue>
    </source>
</reference>
<proteinExistence type="predicted"/>
<dbReference type="Proteomes" id="UP000310200">
    <property type="component" value="Unassembled WGS sequence"/>
</dbReference>
<keyword evidence="3" id="KW-1185">Reference proteome</keyword>
<dbReference type="AlphaFoldDB" id="A0A4S2KEP6"/>
<comment type="caution">
    <text evidence="2">The sequence shown here is derived from an EMBL/GenBank/DDBJ whole genome shotgun (WGS) entry which is preliminary data.</text>
</comment>